<keyword evidence="8 11" id="KW-0472">Membrane</keyword>
<dbReference type="PANTHER" id="PTHR19297:SF189">
    <property type="entry name" value="BETA-1,3-GALACTOSYL-O-GLYCOSYL-GLYCOPROTEIN BETA-1,6-N-ACETYLGLUCOSAMINYLTRANSFERASE 3"/>
    <property type="match status" value="1"/>
</dbReference>
<evidence type="ECO:0000256" key="1">
    <source>
        <dbReference type="ARBA" id="ARBA00004323"/>
    </source>
</evidence>
<gene>
    <name evidence="12" type="ORF">GDO86_006224</name>
</gene>
<evidence type="ECO:0000256" key="10">
    <source>
        <dbReference type="ARBA" id="ARBA00038150"/>
    </source>
</evidence>
<reference evidence="12" key="1">
    <citation type="thesis" date="2020" institute="ProQuest LLC" country="789 East Eisenhower Parkway, Ann Arbor, MI, USA">
        <title>Comparative Genomics and Chromosome Evolution.</title>
        <authorList>
            <person name="Mudd A.B."/>
        </authorList>
    </citation>
    <scope>NUCLEOTIDE SEQUENCE</scope>
    <source>
        <strain evidence="12">Female2</strain>
        <tissue evidence="12">Blood</tissue>
    </source>
</reference>
<dbReference type="InterPro" id="IPR003406">
    <property type="entry name" value="Glyco_trans_14"/>
</dbReference>
<dbReference type="AlphaFoldDB" id="A0A8T2JD57"/>
<dbReference type="EMBL" id="JAACNH010000006">
    <property type="protein sequence ID" value="KAG8440386.1"/>
    <property type="molecule type" value="Genomic_DNA"/>
</dbReference>
<dbReference type="OrthoDB" id="2019572at2759"/>
<dbReference type="Proteomes" id="UP000812440">
    <property type="component" value="Chromosome 3"/>
</dbReference>
<dbReference type="PANTHER" id="PTHR19297">
    <property type="entry name" value="GLYCOSYLTRANSFERASE 14 FAMILY MEMBER"/>
    <property type="match status" value="1"/>
</dbReference>
<keyword evidence="13" id="KW-1185">Reference proteome</keyword>
<comment type="pathway">
    <text evidence="2">Protein modification; protein glycosylation.</text>
</comment>
<proteinExistence type="inferred from homology"/>
<evidence type="ECO:0000313" key="13">
    <source>
        <dbReference type="Proteomes" id="UP000812440"/>
    </source>
</evidence>
<feature type="transmembrane region" description="Helical" evidence="11">
    <location>
        <begin position="15"/>
        <end position="36"/>
    </location>
</feature>
<keyword evidence="3" id="KW-0328">Glycosyltransferase</keyword>
<evidence type="ECO:0000256" key="7">
    <source>
        <dbReference type="ARBA" id="ARBA00022989"/>
    </source>
</evidence>
<keyword evidence="4" id="KW-0808">Transferase</keyword>
<evidence type="ECO:0000256" key="6">
    <source>
        <dbReference type="ARBA" id="ARBA00022968"/>
    </source>
</evidence>
<comment type="similarity">
    <text evidence="10">Belongs to the glycosyltransferase 14 family.</text>
</comment>
<evidence type="ECO:0000313" key="12">
    <source>
        <dbReference type="EMBL" id="KAG8440386.1"/>
    </source>
</evidence>
<organism evidence="12 13">
    <name type="scientific">Hymenochirus boettgeri</name>
    <name type="common">Congo dwarf clawed frog</name>
    <dbReference type="NCBI Taxonomy" id="247094"/>
    <lineage>
        <taxon>Eukaryota</taxon>
        <taxon>Metazoa</taxon>
        <taxon>Chordata</taxon>
        <taxon>Craniata</taxon>
        <taxon>Vertebrata</taxon>
        <taxon>Euteleostomi</taxon>
        <taxon>Amphibia</taxon>
        <taxon>Batrachia</taxon>
        <taxon>Anura</taxon>
        <taxon>Pipoidea</taxon>
        <taxon>Pipidae</taxon>
        <taxon>Pipinae</taxon>
        <taxon>Hymenochirus</taxon>
    </lineage>
</organism>
<keyword evidence="6" id="KW-0735">Signal-anchor</keyword>
<evidence type="ECO:0000256" key="11">
    <source>
        <dbReference type="SAM" id="Phobius"/>
    </source>
</evidence>
<evidence type="ECO:0000256" key="3">
    <source>
        <dbReference type="ARBA" id="ARBA00022676"/>
    </source>
</evidence>
<evidence type="ECO:0000256" key="8">
    <source>
        <dbReference type="ARBA" id="ARBA00023136"/>
    </source>
</evidence>
<comment type="caution">
    <text evidence="12">The sequence shown here is derived from an EMBL/GenBank/DDBJ whole genome shotgun (WGS) entry which is preliminary data.</text>
</comment>
<dbReference type="GO" id="GO:0008375">
    <property type="term" value="F:acetylglucosaminyltransferase activity"/>
    <property type="evidence" value="ECO:0007669"/>
    <property type="project" value="TreeGrafter"/>
</dbReference>
<evidence type="ECO:0008006" key="14">
    <source>
        <dbReference type="Google" id="ProtNLM"/>
    </source>
</evidence>
<keyword evidence="5 11" id="KW-0812">Transmembrane</keyword>
<dbReference type="GO" id="GO:0000139">
    <property type="term" value="C:Golgi membrane"/>
    <property type="evidence" value="ECO:0007669"/>
    <property type="project" value="UniProtKB-SubCell"/>
</dbReference>
<keyword evidence="7 11" id="KW-1133">Transmembrane helix</keyword>
<keyword evidence="9" id="KW-0325">Glycoprotein</keyword>
<protein>
    <recommendedName>
        <fullName evidence="14">Beta-1,3-galactosyl-O-glycosyl-glycoprotein beta-1,6-N-acetylglucosaminyltransferase 3-like</fullName>
    </recommendedName>
</protein>
<evidence type="ECO:0000256" key="4">
    <source>
        <dbReference type="ARBA" id="ARBA00022679"/>
    </source>
</evidence>
<evidence type="ECO:0000256" key="9">
    <source>
        <dbReference type="ARBA" id="ARBA00023180"/>
    </source>
</evidence>
<comment type="subcellular location">
    <subcellularLocation>
        <location evidence="1">Golgi apparatus membrane</location>
        <topology evidence="1">Single-pass type II membrane protein</topology>
    </subcellularLocation>
</comment>
<accession>A0A8T2JD57</accession>
<evidence type="ECO:0000256" key="2">
    <source>
        <dbReference type="ARBA" id="ARBA00004922"/>
    </source>
</evidence>
<name>A0A8T2JD57_9PIPI</name>
<dbReference type="Pfam" id="PF02485">
    <property type="entry name" value="Branch"/>
    <property type="match status" value="1"/>
</dbReference>
<evidence type="ECO:0000256" key="5">
    <source>
        <dbReference type="ARBA" id="ARBA00022692"/>
    </source>
</evidence>
<sequence length="442" mass="51108">MLLTRLKRNLCRKHLHTYIFSGSLLLFLTVALINVITECNINNINETPNRVCMASYYMTLILTASGEKNCTRIIRGDDNEIRKALLNNLIVKNRKVCASPKEYLDATKDCKAFRKKRKYIEFSLSKEEVDFPIAYSMVIHDNVEMFERLLRAIYAPHNIYCIHMDKKSPESFQEAVRAITSCFHNVFVASKLENVVYASWSRVQADLNCMKNLLQSKVEWKYLINTCGTDFPLKTNAEIVSTLKSLNGKNSMESESPPSFKKRRWGYHYVVKPDTNYIARTDIKKEPPPVPVPIFSGSAYIVVTVEFVKALFENPIAKQFIQWAKDTYSPDEYLWATLNRVAVMPGYLPAHLKYDISDINAIARLVKWQSLEGELKNGAPYKQCTGTHRREVCIYGTGDLNWMLQQHHLFANKFDPHVDDNVIQCLEEYLRYKAFHPLVDLF</sequence>